<proteinExistence type="predicted"/>
<dbReference type="Pfam" id="PF20736">
    <property type="entry name" value="Glyco_hydro127M"/>
    <property type="match status" value="1"/>
</dbReference>
<evidence type="ECO:0000259" key="2">
    <source>
        <dbReference type="Pfam" id="PF20736"/>
    </source>
</evidence>
<evidence type="ECO:0000313" key="4">
    <source>
        <dbReference type="EMBL" id="MBP1964302.1"/>
    </source>
</evidence>
<reference evidence="4 5" key="1">
    <citation type="submission" date="2021-03" db="EMBL/GenBank/DDBJ databases">
        <title>Genomic Encyclopedia of Type Strains, Phase IV (KMG-IV): sequencing the most valuable type-strain genomes for metagenomic binning, comparative biology and taxonomic classification.</title>
        <authorList>
            <person name="Goeker M."/>
        </authorList>
    </citation>
    <scope>NUCLEOTIDE SEQUENCE [LARGE SCALE GENOMIC DNA]</scope>
    <source>
        <strain evidence="4 5">DSM 24950</strain>
    </source>
</reference>
<dbReference type="InterPro" id="IPR012878">
    <property type="entry name" value="Beta-AFase-like_GH127_cat"/>
</dbReference>
<dbReference type="EMBL" id="JAGGKV010000008">
    <property type="protein sequence ID" value="MBP1964302.1"/>
    <property type="molecule type" value="Genomic_DNA"/>
</dbReference>
<dbReference type="InterPro" id="IPR008928">
    <property type="entry name" value="6-hairpin_glycosidase_sf"/>
</dbReference>
<dbReference type="SUPFAM" id="SSF48208">
    <property type="entry name" value="Six-hairpin glycosidases"/>
    <property type="match status" value="1"/>
</dbReference>
<keyword evidence="5" id="KW-1185">Reference proteome</keyword>
<sequence>MTISISRPISLKDVHITDDFWSSYIRLVREVVVPYQWEALNDRVEGAAPSHAMKNFKIAAGLETGEFYGMVFQDSDVSKWLEAVGYLLETGGDPELERLADEVIDIIDKAQQKDGYLNTYFTLKEPDSRWTNLAECHELYCAGHFIEAAIAYYKATGKRKVLDVACRLGDCIDQVFGSGPDKLNGYDGHQEIELALVKLYNVTQEDRYLRLSQFFLDERGKEPSFYEMEYHRRSMKVHFPMLDIVHDRAYSQAHVPIREQQTAEGHAVRAVYMCTGMADVGAATGDAELLEACRRLWKNIVNKRMYITGAIGSMEHGESFSLDYDLPNDTAYAETCASIGLIFFAQRMLQIEPKSEYADVMEQALYNTVISGMSRDGKRFFYVNPLEVWPEAIGKNHNVNHVKAERQGWFGCACCPPNISRLLASLGQYIYNIQGRTVYANLYIGNQATVDIEDQQVKITAESQFPWDGLVRFQIDAEKEIDFTLALRIPSWSKDAKLVVQGETISLLEVCKNGYAYIHRKWQPGDHIELLLPMSVNRMTGHPNVRANIGKVALQRGPLVYCLEEADNGPSLHQVFLERRQENAYEIAFEAELLGGLQTITVPAKRIDSNGWGEHLYRANMETFMKQDTLKFIPYYAWANRGYGEMTVWVKEE</sequence>
<dbReference type="InterPro" id="IPR049174">
    <property type="entry name" value="Beta-AFase-like"/>
</dbReference>
<comment type="caution">
    <text evidence="4">The sequence shown here is derived from an EMBL/GenBank/DDBJ whole genome shotgun (WGS) entry which is preliminary data.</text>
</comment>
<evidence type="ECO:0000313" key="5">
    <source>
        <dbReference type="Proteomes" id="UP001519344"/>
    </source>
</evidence>
<evidence type="ECO:0000259" key="1">
    <source>
        <dbReference type="Pfam" id="PF07944"/>
    </source>
</evidence>
<dbReference type="PANTHER" id="PTHR43465:SF2">
    <property type="entry name" value="DUF1680 DOMAIN PROTEIN (AFU_ORTHOLOGUE AFUA_1G08910)"/>
    <property type="match status" value="1"/>
</dbReference>
<dbReference type="Pfam" id="PF07944">
    <property type="entry name" value="Beta-AFase-like_GH127_cat"/>
    <property type="match status" value="1"/>
</dbReference>
<accession>A0ABS4I059</accession>
<organism evidence="4 5">
    <name type="scientific">Paenibacillus aceris</name>
    <dbReference type="NCBI Taxonomy" id="869555"/>
    <lineage>
        <taxon>Bacteria</taxon>
        <taxon>Bacillati</taxon>
        <taxon>Bacillota</taxon>
        <taxon>Bacilli</taxon>
        <taxon>Bacillales</taxon>
        <taxon>Paenibacillaceae</taxon>
        <taxon>Paenibacillus</taxon>
    </lineage>
</organism>
<dbReference type="InterPro" id="IPR049046">
    <property type="entry name" value="Beta-AFase-like_GH127_middle"/>
</dbReference>
<evidence type="ECO:0000259" key="3">
    <source>
        <dbReference type="Pfam" id="PF20737"/>
    </source>
</evidence>
<dbReference type="Proteomes" id="UP001519344">
    <property type="component" value="Unassembled WGS sequence"/>
</dbReference>
<name>A0ABS4I059_9BACL</name>
<feature type="domain" description="Non-reducing end beta-L-arabinofuranosidase-like GH127 C-terminal" evidence="3">
    <location>
        <begin position="536"/>
        <end position="651"/>
    </location>
</feature>
<dbReference type="Pfam" id="PF20737">
    <property type="entry name" value="Glyco_hydro127C"/>
    <property type="match status" value="1"/>
</dbReference>
<feature type="domain" description="Non-reducing end beta-L-arabinofuranosidase-like GH127 middle" evidence="2">
    <location>
        <begin position="437"/>
        <end position="534"/>
    </location>
</feature>
<dbReference type="RefSeq" id="WP_167060120.1">
    <property type="nucleotide sequence ID" value="NZ_JAAOZR010000023.1"/>
</dbReference>
<dbReference type="PANTHER" id="PTHR43465">
    <property type="entry name" value="DUF1680 DOMAIN PROTEIN (AFU_ORTHOLOGUE AFUA_1G08910)"/>
    <property type="match status" value="1"/>
</dbReference>
<dbReference type="InterPro" id="IPR049049">
    <property type="entry name" value="Beta-AFase-like_GH127_C"/>
</dbReference>
<protein>
    <submittedName>
        <fullName evidence="4">DUF1680 family protein</fullName>
    </submittedName>
</protein>
<feature type="domain" description="Non-reducing end beta-L-arabinofuranosidase-like GH127 catalytic" evidence="1">
    <location>
        <begin position="13"/>
        <end position="427"/>
    </location>
</feature>
<gene>
    <name evidence="4" type="ORF">J2Z65_003525</name>
</gene>